<dbReference type="EC" id="5.6.2.4" evidence="5"/>
<comment type="similarity">
    <text evidence="1">Belongs to the helicase family. RecQ subfamily.</text>
</comment>
<dbReference type="PROSITE" id="PS51194">
    <property type="entry name" value="HELICASE_CTER"/>
    <property type="match status" value="1"/>
</dbReference>
<keyword evidence="8" id="KW-0347">Helicase</keyword>
<dbReference type="STRING" id="6573.A0A210R701"/>
<proteinExistence type="inferred from homology"/>
<dbReference type="GO" id="GO:0005694">
    <property type="term" value="C:chromosome"/>
    <property type="evidence" value="ECO:0007669"/>
    <property type="project" value="TreeGrafter"/>
</dbReference>
<dbReference type="SMART" id="SM00487">
    <property type="entry name" value="DEXDc"/>
    <property type="match status" value="1"/>
</dbReference>
<evidence type="ECO:0000259" key="6">
    <source>
        <dbReference type="PROSITE" id="PS51192"/>
    </source>
</evidence>
<evidence type="ECO:0000256" key="3">
    <source>
        <dbReference type="ARBA" id="ARBA00022840"/>
    </source>
</evidence>
<evidence type="ECO:0000256" key="2">
    <source>
        <dbReference type="ARBA" id="ARBA00022741"/>
    </source>
</evidence>
<dbReference type="GO" id="GO:0043138">
    <property type="term" value="F:3'-5' DNA helicase activity"/>
    <property type="evidence" value="ECO:0007669"/>
    <property type="project" value="UniProtKB-EC"/>
</dbReference>
<organism evidence="8 9">
    <name type="scientific">Mizuhopecten yessoensis</name>
    <name type="common">Japanese scallop</name>
    <name type="synonym">Patinopecten yessoensis</name>
    <dbReference type="NCBI Taxonomy" id="6573"/>
    <lineage>
        <taxon>Eukaryota</taxon>
        <taxon>Metazoa</taxon>
        <taxon>Spiralia</taxon>
        <taxon>Lophotrochozoa</taxon>
        <taxon>Mollusca</taxon>
        <taxon>Bivalvia</taxon>
        <taxon>Autobranchia</taxon>
        <taxon>Pteriomorphia</taxon>
        <taxon>Pectinida</taxon>
        <taxon>Pectinoidea</taxon>
        <taxon>Pectinidae</taxon>
        <taxon>Mizuhopecten</taxon>
    </lineage>
</organism>
<dbReference type="Gene3D" id="3.40.50.300">
    <property type="entry name" value="P-loop containing nucleotide triphosphate hydrolases"/>
    <property type="match status" value="2"/>
</dbReference>
<evidence type="ECO:0000313" key="8">
    <source>
        <dbReference type="EMBL" id="OWF56762.1"/>
    </source>
</evidence>
<reference evidence="8 9" key="1">
    <citation type="journal article" date="2017" name="Nat. Ecol. Evol.">
        <title>Scallop genome provides insights into evolution of bilaterian karyotype and development.</title>
        <authorList>
            <person name="Wang S."/>
            <person name="Zhang J."/>
            <person name="Jiao W."/>
            <person name="Li J."/>
            <person name="Xun X."/>
            <person name="Sun Y."/>
            <person name="Guo X."/>
            <person name="Huan P."/>
            <person name="Dong B."/>
            <person name="Zhang L."/>
            <person name="Hu X."/>
            <person name="Sun X."/>
            <person name="Wang J."/>
            <person name="Zhao C."/>
            <person name="Wang Y."/>
            <person name="Wang D."/>
            <person name="Huang X."/>
            <person name="Wang R."/>
            <person name="Lv J."/>
            <person name="Li Y."/>
            <person name="Zhang Z."/>
            <person name="Liu B."/>
            <person name="Lu W."/>
            <person name="Hui Y."/>
            <person name="Liang J."/>
            <person name="Zhou Z."/>
            <person name="Hou R."/>
            <person name="Li X."/>
            <person name="Liu Y."/>
            <person name="Li H."/>
            <person name="Ning X."/>
            <person name="Lin Y."/>
            <person name="Zhao L."/>
            <person name="Xing Q."/>
            <person name="Dou J."/>
            <person name="Li Y."/>
            <person name="Mao J."/>
            <person name="Guo H."/>
            <person name="Dou H."/>
            <person name="Li T."/>
            <person name="Mu C."/>
            <person name="Jiang W."/>
            <person name="Fu Q."/>
            <person name="Fu X."/>
            <person name="Miao Y."/>
            <person name="Liu J."/>
            <person name="Yu Q."/>
            <person name="Li R."/>
            <person name="Liao H."/>
            <person name="Li X."/>
            <person name="Kong Y."/>
            <person name="Jiang Z."/>
            <person name="Chourrout D."/>
            <person name="Li R."/>
            <person name="Bao Z."/>
        </authorList>
    </citation>
    <scope>NUCLEOTIDE SEQUENCE [LARGE SCALE GENOMIC DNA]</scope>
    <source>
        <strain evidence="8 9">PY_sf001</strain>
    </source>
</reference>
<keyword evidence="3" id="KW-0067">ATP-binding</keyword>
<protein>
    <recommendedName>
        <fullName evidence="5">DNA 3'-5' helicase</fullName>
        <ecNumber evidence="5">5.6.2.4</ecNumber>
    </recommendedName>
</protein>
<keyword evidence="9" id="KW-1185">Reference proteome</keyword>
<dbReference type="PANTHER" id="PTHR13710:SF157">
    <property type="entry name" value="DNA HELICASE"/>
    <property type="match status" value="1"/>
</dbReference>
<dbReference type="GO" id="GO:0005524">
    <property type="term" value="F:ATP binding"/>
    <property type="evidence" value="ECO:0007669"/>
    <property type="project" value="UniProtKB-KW"/>
</dbReference>
<dbReference type="GO" id="GO:0009378">
    <property type="term" value="F:four-way junction helicase activity"/>
    <property type="evidence" value="ECO:0007669"/>
    <property type="project" value="TreeGrafter"/>
</dbReference>
<dbReference type="PANTHER" id="PTHR13710">
    <property type="entry name" value="DNA HELICASE RECQ FAMILY MEMBER"/>
    <property type="match status" value="1"/>
</dbReference>
<gene>
    <name evidence="8" type="ORF">KP79_PYT25386</name>
</gene>
<dbReference type="GO" id="GO:0000724">
    <property type="term" value="P:double-strand break repair via homologous recombination"/>
    <property type="evidence" value="ECO:0007669"/>
    <property type="project" value="TreeGrafter"/>
</dbReference>
<keyword evidence="8" id="KW-0378">Hydrolase</keyword>
<feature type="domain" description="Helicase ATP-binding" evidence="6">
    <location>
        <begin position="1"/>
        <end position="167"/>
    </location>
</feature>
<evidence type="ECO:0000256" key="1">
    <source>
        <dbReference type="ARBA" id="ARBA00005446"/>
    </source>
</evidence>
<keyword evidence="2" id="KW-0547">Nucleotide-binding</keyword>
<dbReference type="InterPro" id="IPR027417">
    <property type="entry name" value="P-loop_NTPase"/>
</dbReference>
<dbReference type="GO" id="GO:0005737">
    <property type="term" value="C:cytoplasm"/>
    <property type="evidence" value="ECO:0007669"/>
    <property type="project" value="TreeGrafter"/>
</dbReference>
<dbReference type="Pfam" id="PF00270">
    <property type="entry name" value="DEAD"/>
    <property type="match status" value="1"/>
</dbReference>
<dbReference type="InterPro" id="IPR001650">
    <property type="entry name" value="Helicase_C-like"/>
</dbReference>
<dbReference type="InterPro" id="IPR014001">
    <property type="entry name" value="Helicase_ATP-bd"/>
</dbReference>
<dbReference type="GO" id="GO:0005654">
    <property type="term" value="C:nucleoplasm"/>
    <property type="evidence" value="ECO:0007669"/>
    <property type="project" value="TreeGrafter"/>
</dbReference>
<evidence type="ECO:0000256" key="4">
    <source>
        <dbReference type="ARBA" id="ARBA00034617"/>
    </source>
</evidence>
<evidence type="ECO:0000313" key="9">
    <source>
        <dbReference type="Proteomes" id="UP000242188"/>
    </source>
</evidence>
<dbReference type="Proteomes" id="UP000242188">
    <property type="component" value="Unassembled WGS sequence"/>
</dbReference>
<dbReference type="GO" id="GO:0003676">
    <property type="term" value="F:nucleic acid binding"/>
    <property type="evidence" value="ECO:0007669"/>
    <property type="project" value="InterPro"/>
</dbReference>
<dbReference type="EMBL" id="NEDP02000097">
    <property type="protein sequence ID" value="OWF56762.1"/>
    <property type="molecule type" value="Genomic_DNA"/>
</dbReference>
<dbReference type="InterPro" id="IPR011545">
    <property type="entry name" value="DEAD/DEAH_box_helicase_dom"/>
</dbReference>
<sequence length="344" mass="39375">MEKQNVIGLLPSGYGKTFCAVLPTILSNVENPVTLVISPLRAPMDDQIQNFHKWNFTAAKIEPDMDQEIVSVIKDGAYNFVFSSSETALKPLWKGVFMSKVWKKNIIALVVDEVHCISEWGEDFRNELRHLHELRSAIRNPVLALTATSTEAVKQDIKKYLQIDDAIVIYRSPDRPNIFIDFTKAESTDLEGNFYWLLSHLREKNSAAKKIIVHCRSADKVAEVYILLRRNLGLDAYVDGIKDSSHALVEMFHRSIHDESKTRIPRNFKVWGIQIDDVDIVMHLGSPKYILSYWQEMGRCARDRRPGYSYVLYDNFTLSCKGTQKNVKSIVNGDTCFRKTVLST</sequence>
<evidence type="ECO:0000256" key="5">
    <source>
        <dbReference type="ARBA" id="ARBA00034808"/>
    </source>
</evidence>
<feature type="domain" description="Helicase C-terminal" evidence="7">
    <location>
        <begin position="193"/>
        <end position="344"/>
    </location>
</feature>
<name>A0A210R701_MIZYE</name>
<accession>A0A210R701</accession>
<comment type="caution">
    <text evidence="8">The sequence shown here is derived from an EMBL/GenBank/DDBJ whole genome shotgun (WGS) entry which is preliminary data.</text>
</comment>
<dbReference type="PROSITE" id="PS51192">
    <property type="entry name" value="HELICASE_ATP_BIND_1"/>
    <property type="match status" value="1"/>
</dbReference>
<dbReference type="OrthoDB" id="10040197at2759"/>
<comment type="catalytic activity">
    <reaction evidence="4">
        <text>Couples ATP hydrolysis with the unwinding of duplex DNA by translocating in the 3'-5' direction.</text>
        <dbReference type="EC" id="5.6.2.4"/>
    </reaction>
</comment>
<dbReference type="GO" id="GO:0000723">
    <property type="term" value="P:telomere maintenance"/>
    <property type="evidence" value="ECO:0007669"/>
    <property type="project" value="TreeGrafter"/>
</dbReference>
<evidence type="ECO:0000259" key="7">
    <source>
        <dbReference type="PROSITE" id="PS51194"/>
    </source>
</evidence>
<dbReference type="SUPFAM" id="SSF52540">
    <property type="entry name" value="P-loop containing nucleoside triphosphate hydrolases"/>
    <property type="match status" value="1"/>
</dbReference>
<dbReference type="AlphaFoldDB" id="A0A210R701"/>